<comment type="caution">
    <text evidence="1">The sequence shown here is derived from an EMBL/GenBank/DDBJ whole genome shotgun (WGS) entry which is preliminary data.</text>
</comment>
<protein>
    <submittedName>
        <fullName evidence="1">Jg2920 protein</fullName>
    </submittedName>
</protein>
<dbReference type="AlphaFoldDB" id="A0A8S4SEP0"/>
<keyword evidence="2" id="KW-1185">Reference proteome</keyword>
<organism evidence="1 2">
    <name type="scientific">Pararge aegeria aegeria</name>
    <dbReference type="NCBI Taxonomy" id="348720"/>
    <lineage>
        <taxon>Eukaryota</taxon>
        <taxon>Metazoa</taxon>
        <taxon>Ecdysozoa</taxon>
        <taxon>Arthropoda</taxon>
        <taxon>Hexapoda</taxon>
        <taxon>Insecta</taxon>
        <taxon>Pterygota</taxon>
        <taxon>Neoptera</taxon>
        <taxon>Endopterygota</taxon>
        <taxon>Lepidoptera</taxon>
        <taxon>Glossata</taxon>
        <taxon>Ditrysia</taxon>
        <taxon>Papilionoidea</taxon>
        <taxon>Nymphalidae</taxon>
        <taxon>Satyrinae</taxon>
        <taxon>Satyrini</taxon>
        <taxon>Parargina</taxon>
        <taxon>Pararge</taxon>
    </lineage>
</organism>
<reference evidence="1" key="1">
    <citation type="submission" date="2022-03" db="EMBL/GenBank/DDBJ databases">
        <authorList>
            <person name="Lindestad O."/>
        </authorList>
    </citation>
    <scope>NUCLEOTIDE SEQUENCE</scope>
</reference>
<proteinExistence type="predicted"/>
<gene>
    <name evidence="1" type="primary">jg2920</name>
    <name evidence="1" type="ORF">PAEG_LOCUS25756</name>
</gene>
<accession>A0A8S4SEP0</accession>
<sequence>MFTANVQIYNFYTDIKFHVVKDNEIPVTILIGNPILKDFDVCFTLEGVFIEKITHLTLLMEEKKGEQEYDIEDSKFKEKIRKMCEEYKPNEKTIIINNYLP</sequence>
<dbReference type="OrthoDB" id="3863715at2759"/>
<evidence type="ECO:0000313" key="2">
    <source>
        <dbReference type="Proteomes" id="UP000838756"/>
    </source>
</evidence>
<name>A0A8S4SEP0_9NEOP</name>
<dbReference type="EMBL" id="CAKXAJ010026348">
    <property type="protein sequence ID" value="CAH2267188.1"/>
    <property type="molecule type" value="Genomic_DNA"/>
</dbReference>
<dbReference type="Proteomes" id="UP000838756">
    <property type="component" value="Unassembled WGS sequence"/>
</dbReference>
<evidence type="ECO:0000313" key="1">
    <source>
        <dbReference type="EMBL" id="CAH2267188.1"/>
    </source>
</evidence>